<evidence type="ECO:0000259" key="6">
    <source>
        <dbReference type="Pfam" id="PF08281"/>
    </source>
</evidence>
<dbReference type="PANTHER" id="PTHR43133:SF66">
    <property type="entry name" value="ECF RNA POLYMERASE SIGMA FACTOR SIGK"/>
    <property type="match status" value="1"/>
</dbReference>
<reference evidence="7 8" key="1">
    <citation type="submission" date="2018-03" db="EMBL/GenBank/DDBJ databases">
        <title>Novel Streptomyces sp. from soil.</title>
        <authorList>
            <person name="Tan G.Y.A."/>
            <person name="Lee Z.Y."/>
        </authorList>
    </citation>
    <scope>NUCLEOTIDE SEQUENCE [LARGE SCALE GENOMIC DNA]</scope>
    <source>
        <strain evidence="7 8">ST5x</strain>
    </source>
</reference>
<dbReference type="GO" id="GO:0016987">
    <property type="term" value="F:sigma factor activity"/>
    <property type="evidence" value="ECO:0007669"/>
    <property type="project" value="UniProtKB-KW"/>
</dbReference>
<dbReference type="InterPro" id="IPR007627">
    <property type="entry name" value="RNA_pol_sigma70_r2"/>
</dbReference>
<dbReference type="InterPro" id="IPR013325">
    <property type="entry name" value="RNA_pol_sigma_r2"/>
</dbReference>
<dbReference type="RefSeq" id="WP_105871079.1">
    <property type="nucleotide sequence ID" value="NZ_PVLV01000460.1"/>
</dbReference>
<evidence type="ECO:0000256" key="3">
    <source>
        <dbReference type="ARBA" id="ARBA00023082"/>
    </source>
</evidence>
<name>A0A2S9PQF9_9ACTN</name>
<dbReference type="InterPro" id="IPR039425">
    <property type="entry name" value="RNA_pol_sigma-70-like"/>
</dbReference>
<dbReference type="OrthoDB" id="9784272at2"/>
<keyword evidence="3" id="KW-0731">Sigma factor</keyword>
<evidence type="ECO:0000259" key="5">
    <source>
        <dbReference type="Pfam" id="PF04542"/>
    </source>
</evidence>
<keyword evidence="8" id="KW-1185">Reference proteome</keyword>
<dbReference type="Pfam" id="PF08281">
    <property type="entry name" value="Sigma70_r4_2"/>
    <property type="match status" value="1"/>
</dbReference>
<evidence type="ECO:0000313" key="7">
    <source>
        <dbReference type="EMBL" id="PRH76644.1"/>
    </source>
</evidence>
<gene>
    <name evidence="7" type="ORF">C6N75_24515</name>
</gene>
<dbReference type="NCBIfam" id="NF007228">
    <property type="entry name" value="PRK09646.1"/>
    <property type="match status" value="1"/>
</dbReference>
<dbReference type="PANTHER" id="PTHR43133">
    <property type="entry name" value="RNA POLYMERASE ECF-TYPE SIGMA FACTO"/>
    <property type="match status" value="1"/>
</dbReference>
<proteinExistence type="inferred from homology"/>
<dbReference type="InterPro" id="IPR013324">
    <property type="entry name" value="RNA_pol_sigma_r3/r4-like"/>
</dbReference>
<comment type="similarity">
    <text evidence="1">Belongs to the sigma-70 factor family. ECF subfamily.</text>
</comment>
<organism evidence="7 8">
    <name type="scientific">Streptomyces solincola</name>
    <dbReference type="NCBI Taxonomy" id="2100817"/>
    <lineage>
        <taxon>Bacteria</taxon>
        <taxon>Bacillati</taxon>
        <taxon>Actinomycetota</taxon>
        <taxon>Actinomycetes</taxon>
        <taxon>Kitasatosporales</taxon>
        <taxon>Streptomycetaceae</taxon>
        <taxon>Streptomyces</taxon>
    </lineage>
</organism>
<dbReference type="GO" id="GO:0003677">
    <property type="term" value="F:DNA binding"/>
    <property type="evidence" value="ECO:0007669"/>
    <property type="project" value="InterPro"/>
</dbReference>
<dbReference type="AlphaFoldDB" id="A0A2S9PQF9"/>
<dbReference type="InterPro" id="IPR013249">
    <property type="entry name" value="RNA_pol_sigma70_r4_t2"/>
</dbReference>
<keyword evidence="4" id="KW-0804">Transcription</keyword>
<evidence type="ECO:0000256" key="2">
    <source>
        <dbReference type="ARBA" id="ARBA00023015"/>
    </source>
</evidence>
<dbReference type="Gene3D" id="1.10.1740.10">
    <property type="match status" value="1"/>
</dbReference>
<evidence type="ECO:0000256" key="4">
    <source>
        <dbReference type="ARBA" id="ARBA00023163"/>
    </source>
</evidence>
<dbReference type="Pfam" id="PF04542">
    <property type="entry name" value="Sigma70_r2"/>
    <property type="match status" value="1"/>
</dbReference>
<sequence>MRHGPETDADVRELLLRTADGDAAAFTKVYDAYADAVMGLACRIVKDVAQAEEVTQDVMVEVWRTADRFRPERGSARSWVLTLAHRRAVDRVRSAQASSERERLAGLLARDTAFDEVAETVADRDERRRVYRCLASLARMQRVPLVLAYYQGMTYGEVADSLATPHGTVKSRMRAGLRKLHDCLEGVR</sequence>
<feature type="domain" description="RNA polymerase sigma-70 region 2" evidence="5">
    <location>
        <begin position="30"/>
        <end position="96"/>
    </location>
</feature>
<dbReference type="EMBL" id="PVLV01000460">
    <property type="protein sequence ID" value="PRH76644.1"/>
    <property type="molecule type" value="Genomic_DNA"/>
</dbReference>
<comment type="caution">
    <text evidence="7">The sequence shown here is derived from an EMBL/GenBank/DDBJ whole genome shotgun (WGS) entry which is preliminary data.</text>
</comment>
<feature type="domain" description="RNA polymerase sigma factor 70 region 4 type 2" evidence="6">
    <location>
        <begin position="128"/>
        <end position="180"/>
    </location>
</feature>
<dbReference type="NCBIfam" id="TIGR02937">
    <property type="entry name" value="sigma70-ECF"/>
    <property type="match status" value="1"/>
</dbReference>
<dbReference type="SUPFAM" id="SSF88946">
    <property type="entry name" value="Sigma2 domain of RNA polymerase sigma factors"/>
    <property type="match status" value="1"/>
</dbReference>
<accession>A0A2S9PQF9</accession>
<protein>
    <submittedName>
        <fullName evidence="7">RNA polymerase subunit sigma</fullName>
    </submittedName>
</protein>
<dbReference type="InterPro" id="IPR036388">
    <property type="entry name" value="WH-like_DNA-bd_sf"/>
</dbReference>
<dbReference type="Gene3D" id="1.10.10.10">
    <property type="entry name" value="Winged helix-like DNA-binding domain superfamily/Winged helix DNA-binding domain"/>
    <property type="match status" value="1"/>
</dbReference>
<dbReference type="Proteomes" id="UP000239322">
    <property type="component" value="Unassembled WGS sequence"/>
</dbReference>
<dbReference type="InterPro" id="IPR014284">
    <property type="entry name" value="RNA_pol_sigma-70_dom"/>
</dbReference>
<keyword evidence="2" id="KW-0805">Transcription regulation</keyword>
<evidence type="ECO:0000313" key="8">
    <source>
        <dbReference type="Proteomes" id="UP000239322"/>
    </source>
</evidence>
<evidence type="ECO:0000256" key="1">
    <source>
        <dbReference type="ARBA" id="ARBA00010641"/>
    </source>
</evidence>
<dbReference type="SUPFAM" id="SSF88659">
    <property type="entry name" value="Sigma3 and sigma4 domains of RNA polymerase sigma factors"/>
    <property type="match status" value="1"/>
</dbReference>
<dbReference type="GO" id="GO:0006352">
    <property type="term" value="P:DNA-templated transcription initiation"/>
    <property type="evidence" value="ECO:0007669"/>
    <property type="project" value="InterPro"/>
</dbReference>